<protein>
    <submittedName>
        <fullName evidence="1">Uncharacterized protein</fullName>
    </submittedName>
</protein>
<accession>A0A4R6NBY0</accession>
<dbReference type="Proteomes" id="UP000295357">
    <property type="component" value="Unassembled WGS sequence"/>
</dbReference>
<reference evidence="1 2" key="1">
    <citation type="submission" date="2019-03" db="EMBL/GenBank/DDBJ databases">
        <title>Genomic Encyclopedia of Type Strains, Phase IV (KMG-IV): sequencing the most valuable type-strain genomes for metagenomic binning, comparative biology and taxonomic classification.</title>
        <authorList>
            <person name="Goeker M."/>
        </authorList>
    </citation>
    <scope>NUCLEOTIDE SEQUENCE [LARGE SCALE GENOMIC DNA]</scope>
    <source>
        <strain evidence="1 2">DSM 25082</strain>
    </source>
</reference>
<dbReference type="EMBL" id="SNXE01000001">
    <property type="protein sequence ID" value="TDP13309.1"/>
    <property type="molecule type" value="Genomic_DNA"/>
</dbReference>
<organism evidence="1 2">
    <name type="scientific">Roseateles asaccharophilus</name>
    <dbReference type="NCBI Taxonomy" id="582607"/>
    <lineage>
        <taxon>Bacteria</taxon>
        <taxon>Pseudomonadati</taxon>
        <taxon>Pseudomonadota</taxon>
        <taxon>Betaproteobacteria</taxon>
        <taxon>Burkholderiales</taxon>
        <taxon>Sphaerotilaceae</taxon>
        <taxon>Roseateles</taxon>
    </lineage>
</organism>
<proteinExistence type="predicted"/>
<keyword evidence="2" id="KW-1185">Reference proteome</keyword>
<dbReference type="AlphaFoldDB" id="A0A4R6NBY0"/>
<evidence type="ECO:0000313" key="2">
    <source>
        <dbReference type="Proteomes" id="UP000295357"/>
    </source>
</evidence>
<evidence type="ECO:0000313" key="1">
    <source>
        <dbReference type="EMBL" id="TDP13309.1"/>
    </source>
</evidence>
<sequence length="78" mass="8430">MGPYEQLNPAPWIDLSFIDECGRERRCRASGQLVALGGFVCPDIELVRAALQQLLPAMPAQLSVYQADGPLRCASVGV</sequence>
<gene>
    <name evidence="1" type="ORF">DFR39_101784</name>
</gene>
<name>A0A4R6NBY0_9BURK</name>
<comment type="caution">
    <text evidence="1">The sequence shown here is derived from an EMBL/GenBank/DDBJ whole genome shotgun (WGS) entry which is preliminary data.</text>
</comment>